<feature type="transmembrane region" description="Helical" evidence="1">
    <location>
        <begin position="6"/>
        <end position="25"/>
    </location>
</feature>
<organism evidence="3 4">
    <name type="scientific">Leptospira interrogans serovar Pyrogenes str. 200701872</name>
    <dbReference type="NCBI Taxonomy" id="1193029"/>
    <lineage>
        <taxon>Bacteria</taxon>
        <taxon>Pseudomonadati</taxon>
        <taxon>Spirochaetota</taxon>
        <taxon>Spirochaetia</taxon>
        <taxon>Leptospirales</taxon>
        <taxon>Leptospiraceae</taxon>
        <taxon>Leptospira</taxon>
    </lineage>
</organism>
<dbReference type="Gene3D" id="6.10.340.10">
    <property type="match status" value="1"/>
</dbReference>
<dbReference type="BioCyc" id="LINT1193029:G11R4-5232-MONOMER"/>
<accession>M6ZKZ3</accession>
<dbReference type="Proteomes" id="UP000012117">
    <property type="component" value="Unassembled WGS sequence"/>
</dbReference>
<sequence length="123" mass="14014">MIILETITTSLITMVAILLVLNLIFQKLITNGINTAISFSEEISSGNLIVVNQYERKDEIGKLLLSLNQMKNNIKKSYSKSKVLPNPSTLPPIKWRNLLKVFTTLAQELRHLHQKNLQQQSKN</sequence>
<comment type="caution">
    <text evidence="3">The sequence shown here is derived from an EMBL/GenBank/DDBJ whole genome shotgun (WGS) entry which is preliminary data.</text>
</comment>
<dbReference type="InterPro" id="IPR003660">
    <property type="entry name" value="HAMP_dom"/>
</dbReference>
<evidence type="ECO:0000313" key="3">
    <source>
        <dbReference type="EMBL" id="EMP06781.1"/>
    </source>
</evidence>
<feature type="domain" description="HAMP" evidence="2">
    <location>
        <begin position="27"/>
        <end position="79"/>
    </location>
</feature>
<keyword evidence="1" id="KW-0812">Transmembrane</keyword>
<evidence type="ECO:0000256" key="1">
    <source>
        <dbReference type="SAM" id="Phobius"/>
    </source>
</evidence>
<dbReference type="GO" id="GO:0007165">
    <property type="term" value="P:signal transduction"/>
    <property type="evidence" value="ECO:0007669"/>
    <property type="project" value="InterPro"/>
</dbReference>
<dbReference type="PROSITE" id="PS50885">
    <property type="entry name" value="HAMP"/>
    <property type="match status" value="1"/>
</dbReference>
<dbReference type="SUPFAM" id="SSF158472">
    <property type="entry name" value="HAMP domain-like"/>
    <property type="match status" value="1"/>
</dbReference>
<evidence type="ECO:0000313" key="4">
    <source>
        <dbReference type="Proteomes" id="UP000012117"/>
    </source>
</evidence>
<keyword evidence="1" id="KW-1133">Transmembrane helix</keyword>
<dbReference type="AlphaFoldDB" id="M6ZKZ3"/>
<dbReference type="CDD" id="cd06225">
    <property type="entry name" value="HAMP"/>
    <property type="match status" value="1"/>
</dbReference>
<reference evidence="3 4" key="1">
    <citation type="submission" date="2013-01" db="EMBL/GenBank/DDBJ databases">
        <authorList>
            <person name="Harkins D.M."/>
            <person name="Durkin A.S."/>
            <person name="Brinkac L.M."/>
            <person name="Haft D.H."/>
            <person name="Selengut J.D."/>
            <person name="Sanka R."/>
            <person name="DePew J."/>
            <person name="Purushe J."/>
            <person name="Picardeau M."/>
            <person name="Werts C."/>
            <person name="Goarant C."/>
            <person name="Vinetz J.M."/>
            <person name="Sutton G.G."/>
            <person name="Nierman W.C."/>
            <person name="Fouts D.E."/>
        </authorList>
    </citation>
    <scope>NUCLEOTIDE SEQUENCE [LARGE SCALE GENOMIC DNA]</scope>
    <source>
        <strain evidence="3 4">200701872</strain>
    </source>
</reference>
<gene>
    <name evidence="3" type="ORF">LEP1GSC124_0634</name>
</gene>
<keyword evidence="1" id="KW-0472">Membrane</keyword>
<protein>
    <submittedName>
        <fullName evidence="3">HAMP domain protein</fullName>
    </submittedName>
</protein>
<dbReference type="GO" id="GO:0016020">
    <property type="term" value="C:membrane"/>
    <property type="evidence" value="ECO:0007669"/>
    <property type="project" value="InterPro"/>
</dbReference>
<name>M6ZKZ3_LEPIR</name>
<evidence type="ECO:0000259" key="2">
    <source>
        <dbReference type="PROSITE" id="PS50885"/>
    </source>
</evidence>
<proteinExistence type="predicted"/>
<dbReference type="EMBL" id="AKWN02000304">
    <property type="protein sequence ID" value="EMP06781.1"/>
    <property type="molecule type" value="Genomic_DNA"/>
</dbReference>